<feature type="compositionally biased region" description="Pro residues" evidence="1">
    <location>
        <begin position="84"/>
        <end position="101"/>
    </location>
</feature>
<feature type="region of interest" description="Disordered" evidence="1">
    <location>
        <begin position="1"/>
        <end position="50"/>
    </location>
</feature>
<feature type="region of interest" description="Disordered" evidence="1">
    <location>
        <begin position="83"/>
        <end position="112"/>
    </location>
</feature>
<dbReference type="RefSeq" id="XP_018658660.1">
    <property type="nucleotide sequence ID" value="XM_018808125.1"/>
</dbReference>
<dbReference type="EMBL" id="MTYH01000059">
    <property type="protein sequence ID" value="PNP41197.1"/>
    <property type="molecule type" value="Genomic_DNA"/>
</dbReference>
<name>A0A0W7VGY7_9HYPO</name>
<dbReference type="EMBL" id="JPDN02000058">
    <property type="protein sequence ID" value="PON20929.1"/>
    <property type="molecule type" value="Genomic_DNA"/>
</dbReference>
<proteinExistence type="predicted"/>
<evidence type="ECO:0000313" key="3">
    <source>
        <dbReference type="EMBL" id="PON20929.1"/>
    </source>
</evidence>
<evidence type="ECO:0000313" key="2">
    <source>
        <dbReference type="EMBL" id="PNP41197.1"/>
    </source>
</evidence>
<keyword evidence="4" id="KW-1185">Reference proteome</keyword>
<dbReference type="AlphaFoldDB" id="A0A0W7VGY7"/>
<dbReference type="Proteomes" id="UP000054821">
    <property type="component" value="Unassembled WGS sequence"/>
</dbReference>
<evidence type="ECO:0000313" key="4">
    <source>
        <dbReference type="Proteomes" id="UP000054821"/>
    </source>
</evidence>
<evidence type="ECO:0000256" key="1">
    <source>
        <dbReference type="SAM" id="MobiDB-lite"/>
    </source>
</evidence>
<reference evidence="3 4" key="1">
    <citation type="journal article" date="2016" name="Genome Announc.">
        <title>Draft Whole-Genome Sequence of Trichoderma gamsii T6085, a Promising Biocontrol Agent of Fusarium Head Blight on Wheat.</title>
        <authorList>
            <person name="Baroncelli R."/>
            <person name="Zapparata A."/>
            <person name="Piaggeschi G."/>
            <person name="Sarrocco S."/>
            <person name="Vannacci G."/>
        </authorList>
    </citation>
    <scope>NUCLEOTIDE SEQUENCE [LARGE SCALE GENOMIC DNA]</scope>
    <source>
        <strain evidence="3 4">T6085</strain>
    </source>
</reference>
<sequence length="112" mass="11676">MLSWQRAVDDDSASQRSVELDPATATARRRHLDAGCPPKTPAWRAGPGPAQTIWAPTGSSLLILACGCNTDHRPASPCLVNGPIPSPYPTPPPASPAPVPGPNLLVHNDKAC</sequence>
<organism evidence="2 5">
    <name type="scientific">Trichoderma gamsii</name>
    <dbReference type="NCBI Taxonomy" id="398673"/>
    <lineage>
        <taxon>Eukaryota</taxon>
        <taxon>Fungi</taxon>
        <taxon>Dikarya</taxon>
        <taxon>Ascomycota</taxon>
        <taxon>Pezizomycotina</taxon>
        <taxon>Sordariomycetes</taxon>
        <taxon>Hypocreomycetidae</taxon>
        <taxon>Hypocreales</taxon>
        <taxon>Hypocreaceae</taxon>
        <taxon>Trichoderma</taxon>
    </lineage>
</organism>
<evidence type="ECO:0000313" key="5">
    <source>
        <dbReference type="Proteomes" id="UP000236546"/>
    </source>
</evidence>
<accession>A0A0W7VGY7</accession>
<dbReference type="Proteomes" id="UP000236546">
    <property type="component" value="Unassembled WGS sequence"/>
</dbReference>
<gene>
    <name evidence="3" type="ORF">TGAM01_v210214</name>
    <name evidence="2" type="ORF">TGAMA5MH_07067</name>
</gene>
<protein>
    <submittedName>
        <fullName evidence="2">Uncharacterized protein</fullName>
    </submittedName>
</protein>
<reference evidence="3" key="3">
    <citation type="submission" date="2017-08" db="EMBL/GenBank/DDBJ databases">
        <title>Trichoderma gamsii strain T6085, whole genome shotgun sequencing project.</title>
        <authorList>
            <person name="Baroncelli R."/>
        </authorList>
    </citation>
    <scope>NUCLEOTIDE SEQUENCE</scope>
    <source>
        <strain evidence="3">T6085</strain>
    </source>
</reference>
<reference evidence="2 5" key="2">
    <citation type="submission" date="2017-02" db="EMBL/GenBank/DDBJ databases">
        <title>Genomes of Trichoderma spp. with biocontrol activity.</title>
        <authorList>
            <person name="Gardiner D."/>
            <person name="Kazan K."/>
            <person name="Vos C."/>
            <person name="Harvey P."/>
        </authorList>
    </citation>
    <scope>NUCLEOTIDE SEQUENCE [LARGE SCALE GENOMIC DNA]</scope>
    <source>
        <strain evidence="2 5">A5MH</strain>
    </source>
</reference>
<comment type="caution">
    <text evidence="2">The sequence shown here is derived from an EMBL/GenBank/DDBJ whole genome shotgun (WGS) entry which is preliminary data.</text>
</comment>
<dbReference type="GeneID" id="29988208"/>